<dbReference type="OrthoDB" id="1925896at2759"/>
<evidence type="ECO:0000256" key="1">
    <source>
        <dbReference type="SAM" id="MobiDB-lite"/>
    </source>
</evidence>
<dbReference type="AlphaFoldDB" id="A0A1Q3CU66"/>
<gene>
    <name evidence="2" type="ORF">CFOL_v3_27212</name>
</gene>
<dbReference type="FunCoup" id="A0A1Q3CU66">
    <property type="interactions" value="122"/>
</dbReference>
<accession>A0A1Q3CU66</accession>
<feature type="compositionally biased region" description="Polar residues" evidence="1">
    <location>
        <begin position="1"/>
        <end position="15"/>
    </location>
</feature>
<proteinExistence type="predicted"/>
<dbReference type="Proteomes" id="UP000187406">
    <property type="component" value="Unassembled WGS sequence"/>
</dbReference>
<dbReference type="EMBL" id="BDDD01003000">
    <property type="protein sequence ID" value="GAV83767.1"/>
    <property type="molecule type" value="Genomic_DNA"/>
</dbReference>
<reference evidence="3" key="1">
    <citation type="submission" date="2016-04" db="EMBL/GenBank/DDBJ databases">
        <title>Cephalotus genome sequencing.</title>
        <authorList>
            <person name="Fukushima K."/>
            <person name="Hasebe M."/>
            <person name="Fang X."/>
        </authorList>
    </citation>
    <scope>NUCLEOTIDE SEQUENCE [LARGE SCALE GENOMIC DNA]</scope>
    <source>
        <strain evidence="3">cv. St1</strain>
    </source>
</reference>
<sequence length="205" mass="22761">MESLASLSSHAQIVTTKECDTTFPAKKHRSSSRNLSFSSSSSASYFLDDSPDLSPATTPGFSGVPFSWEQLPGIPKKSVHQKNIESTLKHLPLPPNPNPNPQTTTTTSNIFNEDEIGTGKKYTCSESFLKDPFFAALVECSKDVEEEEEAIASRDFLKLPKVSRSISDRFGFVNFYTSCKTTCTVSESIIRLPRSTATFYDRRPR</sequence>
<dbReference type="PANTHER" id="PTHR33696:SF1">
    <property type="entry name" value="T22J18.15"/>
    <property type="match status" value="1"/>
</dbReference>
<dbReference type="STRING" id="3775.A0A1Q3CU66"/>
<dbReference type="Pfam" id="PF05097">
    <property type="entry name" value="DUF688"/>
    <property type="match status" value="1"/>
</dbReference>
<keyword evidence="3" id="KW-1185">Reference proteome</keyword>
<feature type="region of interest" description="Disordered" evidence="1">
    <location>
        <begin position="89"/>
        <end position="109"/>
    </location>
</feature>
<organism evidence="2 3">
    <name type="scientific">Cephalotus follicularis</name>
    <name type="common">Albany pitcher plant</name>
    <dbReference type="NCBI Taxonomy" id="3775"/>
    <lineage>
        <taxon>Eukaryota</taxon>
        <taxon>Viridiplantae</taxon>
        <taxon>Streptophyta</taxon>
        <taxon>Embryophyta</taxon>
        <taxon>Tracheophyta</taxon>
        <taxon>Spermatophyta</taxon>
        <taxon>Magnoliopsida</taxon>
        <taxon>eudicotyledons</taxon>
        <taxon>Gunneridae</taxon>
        <taxon>Pentapetalae</taxon>
        <taxon>rosids</taxon>
        <taxon>fabids</taxon>
        <taxon>Oxalidales</taxon>
        <taxon>Cephalotaceae</taxon>
        <taxon>Cephalotus</taxon>
    </lineage>
</organism>
<dbReference type="PANTHER" id="PTHR33696">
    <property type="entry name" value="T22J18.15-RELATED"/>
    <property type="match status" value="1"/>
</dbReference>
<protein>
    <submittedName>
        <fullName evidence="2">DUF688 domain-containing protein</fullName>
    </submittedName>
</protein>
<feature type="compositionally biased region" description="Low complexity" evidence="1">
    <location>
        <begin position="32"/>
        <end position="45"/>
    </location>
</feature>
<comment type="caution">
    <text evidence="2">The sequence shown here is derived from an EMBL/GenBank/DDBJ whole genome shotgun (WGS) entry which is preliminary data.</text>
</comment>
<dbReference type="InParanoid" id="A0A1Q3CU66"/>
<name>A0A1Q3CU66_CEPFO</name>
<evidence type="ECO:0000313" key="2">
    <source>
        <dbReference type="EMBL" id="GAV83767.1"/>
    </source>
</evidence>
<evidence type="ECO:0000313" key="3">
    <source>
        <dbReference type="Proteomes" id="UP000187406"/>
    </source>
</evidence>
<dbReference type="InterPro" id="IPR007789">
    <property type="entry name" value="DUF688"/>
</dbReference>
<feature type="region of interest" description="Disordered" evidence="1">
    <location>
        <begin position="1"/>
        <end position="45"/>
    </location>
</feature>